<dbReference type="InterPro" id="IPR043128">
    <property type="entry name" value="Rev_trsase/Diguanyl_cyclase"/>
</dbReference>
<evidence type="ECO:0000313" key="2">
    <source>
        <dbReference type="EMBL" id="KAL0288539.1"/>
    </source>
</evidence>
<dbReference type="SUPFAM" id="SSF56672">
    <property type="entry name" value="DNA/RNA polymerases"/>
    <property type="match status" value="1"/>
</dbReference>
<dbReference type="PANTHER" id="PTHR37984">
    <property type="entry name" value="PROTEIN CBG26694"/>
    <property type="match status" value="1"/>
</dbReference>
<feature type="region of interest" description="Disordered" evidence="1">
    <location>
        <begin position="251"/>
        <end position="283"/>
    </location>
</feature>
<keyword evidence="2" id="KW-0695">RNA-directed DNA polymerase</keyword>
<dbReference type="PANTHER" id="PTHR37984:SF5">
    <property type="entry name" value="PROTEIN NYNRIN-LIKE"/>
    <property type="match status" value="1"/>
</dbReference>
<dbReference type="Gene3D" id="3.30.70.270">
    <property type="match status" value="1"/>
</dbReference>
<organism evidence="2">
    <name type="scientific">Sesamum calycinum</name>
    <dbReference type="NCBI Taxonomy" id="2727403"/>
    <lineage>
        <taxon>Eukaryota</taxon>
        <taxon>Viridiplantae</taxon>
        <taxon>Streptophyta</taxon>
        <taxon>Embryophyta</taxon>
        <taxon>Tracheophyta</taxon>
        <taxon>Spermatophyta</taxon>
        <taxon>Magnoliopsida</taxon>
        <taxon>eudicotyledons</taxon>
        <taxon>Gunneridae</taxon>
        <taxon>Pentapetalae</taxon>
        <taxon>asterids</taxon>
        <taxon>lamiids</taxon>
        <taxon>Lamiales</taxon>
        <taxon>Pedaliaceae</taxon>
        <taxon>Sesamum</taxon>
    </lineage>
</organism>
<sequence length="410" mass="45682">MRVCIDYRQLNRTTIKNKYPLPRIDDLLDQLKGATLYSKINLRSGYWKLGLKKGQFQRQLSGLGHVVWKEGVQPDLTKVKAILEWEPTKNVSKVRSFLGLLRPHEMNYPIHDLELAAMDYDCNIDYHPGKANIVADALSSKTVDRLAGMICYNVEYLTAHRAMDVHFSIVGDLLLATMQDIEGLRQLEGPELVQQMVDKIQTVKKYLKVAQDRQKSYVDKHCREMEYEVGEKVVLKVSPWRGILRFNKQGKMASQGARADPEASGEEAGESVQGSVGPASVGGVEIGPSTATVPAPAPVVPTIDKYATKAVVTQEDRCYHFKQGLRPKIKKGLAVKITNVKTHVESAVQMEDAVVEDKKKGEEKRKSTCAVGNQVGGLTGESIIHFIGNSTRGSEHKLLRGKLKQDFTND</sequence>
<reference evidence="2" key="1">
    <citation type="submission" date="2020-06" db="EMBL/GenBank/DDBJ databases">
        <authorList>
            <person name="Li T."/>
            <person name="Hu X."/>
            <person name="Zhang T."/>
            <person name="Song X."/>
            <person name="Zhang H."/>
            <person name="Dai N."/>
            <person name="Sheng W."/>
            <person name="Hou X."/>
            <person name="Wei L."/>
        </authorList>
    </citation>
    <scope>NUCLEOTIDE SEQUENCE</scope>
    <source>
        <strain evidence="2">KEN8</strain>
        <tissue evidence="2">Leaf</tissue>
    </source>
</reference>
<dbReference type="Gene3D" id="3.10.10.10">
    <property type="entry name" value="HIV Type 1 Reverse Transcriptase, subunit A, domain 1"/>
    <property type="match status" value="1"/>
</dbReference>
<dbReference type="InterPro" id="IPR043502">
    <property type="entry name" value="DNA/RNA_pol_sf"/>
</dbReference>
<dbReference type="EMBL" id="JACGWM010001741">
    <property type="protein sequence ID" value="KAL0288539.1"/>
    <property type="molecule type" value="Genomic_DNA"/>
</dbReference>
<gene>
    <name evidence="2" type="ORF">Scaly_2727300</name>
</gene>
<keyword evidence="2" id="KW-0548">Nucleotidyltransferase</keyword>
<protein>
    <submittedName>
        <fullName evidence="2">RNA-directed DNA polymerase</fullName>
    </submittedName>
</protein>
<dbReference type="AlphaFoldDB" id="A0AAW2J1G3"/>
<keyword evidence="2" id="KW-0808">Transferase</keyword>
<dbReference type="GO" id="GO:0003964">
    <property type="term" value="F:RNA-directed DNA polymerase activity"/>
    <property type="evidence" value="ECO:0007669"/>
    <property type="project" value="UniProtKB-KW"/>
</dbReference>
<accession>A0AAW2J1G3</accession>
<comment type="caution">
    <text evidence="2">The sequence shown here is derived from an EMBL/GenBank/DDBJ whole genome shotgun (WGS) entry which is preliminary data.</text>
</comment>
<name>A0AAW2J1G3_9LAMI</name>
<dbReference type="InterPro" id="IPR050951">
    <property type="entry name" value="Retrovirus_Pol_polyprotein"/>
</dbReference>
<proteinExistence type="predicted"/>
<evidence type="ECO:0000256" key="1">
    <source>
        <dbReference type="SAM" id="MobiDB-lite"/>
    </source>
</evidence>
<reference evidence="2" key="2">
    <citation type="journal article" date="2024" name="Plant">
        <title>Genomic evolution and insights into agronomic trait innovations of Sesamum species.</title>
        <authorList>
            <person name="Miao H."/>
            <person name="Wang L."/>
            <person name="Qu L."/>
            <person name="Liu H."/>
            <person name="Sun Y."/>
            <person name="Le M."/>
            <person name="Wang Q."/>
            <person name="Wei S."/>
            <person name="Zheng Y."/>
            <person name="Lin W."/>
            <person name="Duan Y."/>
            <person name="Cao H."/>
            <person name="Xiong S."/>
            <person name="Wang X."/>
            <person name="Wei L."/>
            <person name="Li C."/>
            <person name="Ma Q."/>
            <person name="Ju M."/>
            <person name="Zhao R."/>
            <person name="Li G."/>
            <person name="Mu C."/>
            <person name="Tian Q."/>
            <person name="Mei H."/>
            <person name="Zhang T."/>
            <person name="Gao T."/>
            <person name="Zhang H."/>
        </authorList>
    </citation>
    <scope>NUCLEOTIDE SEQUENCE</scope>
    <source>
        <strain evidence="2">KEN8</strain>
    </source>
</reference>